<dbReference type="InterPro" id="IPR002078">
    <property type="entry name" value="Sigma_54_int"/>
</dbReference>
<dbReference type="EMBL" id="CP054580">
    <property type="protein sequence ID" value="QKS24729.1"/>
    <property type="molecule type" value="Genomic_DNA"/>
</dbReference>
<dbReference type="Proteomes" id="UP000509761">
    <property type="component" value="Chromosome"/>
</dbReference>
<protein>
    <submittedName>
        <fullName evidence="2">Limonene hydroxylase</fullName>
        <ecNumber evidence="2">1.14.14.51</ecNumber>
    </submittedName>
</protein>
<dbReference type="EC" id="1.14.14.51" evidence="2"/>
<dbReference type="RefSeq" id="WP_174788262.1">
    <property type="nucleotide sequence ID" value="NZ_CP054580.1"/>
</dbReference>
<dbReference type="Pfam" id="PF00158">
    <property type="entry name" value="Sigma54_activat"/>
    <property type="match status" value="1"/>
</dbReference>
<gene>
    <name evidence="2" type="ORF">FX987_02511</name>
</gene>
<evidence type="ECO:0000313" key="2">
    <source>
        <dbReference type="EMBL" id="QKS24729.1"/>
    </source>
</evidence>
<sequence length="162" mass="17732">MKRRPVARAAISSVVERATGEPLGCRHDREVIEEPLIDEFYELQARIATLGMELARTRGQEDGAAIESAPAFQKMLTMLGCAAPFEVPVLLLGEIGTGKENLAQSLHDQSHRTEGRFVAAERSGRSSHLTSEKRMSKDTVRYLAITAKNCPVVCGGDTIYSM</sequence>
<feature type="domain" description="Sigma-54 factor interaction" evidence="1">
    <location>
        <begin position="67"/>
        <end position="129"/>
    </location>
</feature>
<accession>A0AAP9NNA9</accession>
<keyword evidence="3" id="KW-1185">Reference proteome</keyword>
<dbReference type="GO" id="GO:0018675">
    <property type="term" value="F:(S)-limonene 6-monooxygenase activity"/>
    <property type="evidence" value="ECO:0007669"/>
    <property type="project" value="UniProtKB-EC"/>
</dbReference>
<name>A0AAP9NNA9_9GAMM</name>
<dbReference type="GO" id="GO:0006355">
    <property type="term" value="P:regulation of DNA-templated transcription"/>
    <property type="evidence" value="ECO:0007669"/>
    <property type="project" value="InterPro"/>
</dbReference>
<keyword evidence="2" id="KW-0560">Oxidoreductase</keyword>
<reference evidence="2 3" key="1">
    <citation type="submission" date="2019-12" db="EMBL/GenBank/DDBJ databases">
        <title>Genome sequencing and assembly of endphytes of Porphyra tenera.</title>
        <authorList>
            <person name="Park J.M."/>
            <person name="Shin R."/>
            <person name="Jo S.H."/>
        </authorList>
    </citation>
    <scope>NUCLEOTIDE SEQUENCE [LARGE SCALE GENOMIC DNA]</scope>
    <source>
        <strain evidence="2 3">GPM3</strain>
    </source>
</reference>
<dbReference type="SUPFAM" id="SSF52540">
    <property type="entry name" value="P-loop containing nucleoside triphosphate hydrolases"/>
    <property type="match status" value="1"/>
</dbReference>
<dbReference type="Gene3D" id="3.40.50.300">
    <property type="entry name" value="P-loop containing nucleotide triphosphate hydrolases"/>
    <property type="match status" value="1"/>
</dbReference>
<dbReference type="GO" id="GO:0005524">
    <property type="term" value="F:ATP binding"/>
    <property type="evidence" value="ECO:0007669"/>
    <property type="project" value="InterPro"/>
</dbReference>
<dbReference type="InterPro" id="IPR027417">
    <property type="entry name" value="P-loop_NTPase"/>
</dbReference>
<dbReference type="AlphaFoldDB" id="A0AAP9NNA9"/>
<evidence type="ECO:0000313" key="3">
    <source>
        <dbReference type="Proteomes" id="UP000509761"/>
    </source>
</evidence>
<proteinExistence type="predicted"/>
<organism evidence="2 3">
    <name type="scientific">Vreelandella titanicae</name>
    <dbReference type="NCBI Taxonomy" id="664683"/>
    <lineage>
        <taxon>Bacteria</taxon>
        <taxon>Pseudomonadati</taxon>
        <taxon>Pseudomonadota</taxon>
        <taxon>Gammaproteobacteria</taxon>
        <taxon>Oceanospirillales</taxon>
        <taxon>Halomonadaceae</taxon>
        <taxon>Vreelandella</taxon>
    </lineage>
</organism>
<evidence type="ECO:0000259" key="1">
    <source>
        <dbReference type="Pfam" id="PF00158"/>
    </source>
</evidence>